<evidence type="ECO:0000313" key="2">
    <source>
        <dbReference type="Proteomes" id="UP000789423"/>
    </source>
</evidence>
<sequence>MGVRGQFEEVASKIQSMLADMKYGSITIVVQDGKVIQLEKSEKVRLK</sequence>
<accession>A0ABN7ZTZ7</accession>
<dbReference type="Pfam" id="PF10055">
    <property type="entry name" value="DUF2292"/>
    <property type="match status" value="1"/>
</dbReference>
<evidence type="ECO:0008006" key="3">
    <source>
        <dbReference type="Google" id="ProtNLM"/>
    </source>
</evidence>
<dbReference type="RefSeq" id="WP_098309583.1">
    <property type="nucleotide sequence ID" value="NZ_CAKJTI010000003.1"/>
</dbReference>
<proteinExistence type="predicted"/>
<dbReference type="EMBL" id="CAKJTI010000003">
    <property type="protein sequence ID" value="CAG9611672.1"/>
    <property type="molecule type" value="Genomic_DNA"/>
</dbReference>
<evidence type="ECO:0000313" key="1">
    <source>
        <dbReference type="EMBL" id="CAG9611672.1"/>
    </source>
</evidence>
<reference evidence="1 2" key="1">
    <citation type="submission" date="2021-10" db="EMBL/GenBank/DDBJ databases">
        <authorList>
            <person name="Criscuolo A."/>
        </authorList>
    </citation>
    <scope>NUCLEOTIDE SEQUENCE [LARGE SCALE GENOMIC DNA]</scope>
    <source>
        <strain evidence="2">CIP 111899</strain>
    </source>
</reference>
<organism evidence="1 2">
    <name type="scientific">Bacillus rhizoplanae</name>
    <dbReference type="NCBI Taxonomy" id="2880966"/>
    <lineage>
        <taxon>Bacteria</taxon>
        <taxon>Bacillati</taxon>
        <taxon>Bacillota</taxon>
        <taxon>Bacilli</taxon>
        <taxon>Bacillales</taxon>
        <taxon>Bacillaceae</taxon>
        <taxon>Bacillus</taxon>
    </lineage>
</organism>
<gene>
    <name evidence="1" type="ORF">BACCIP111899_00844</name>
</gene>
<comment type="caution">
    <text evidence="1">The sequence shown here is derived from an EMBL/GenBank/DDBJ whole genome shotgun (WGS) entry which is preliminary data.</text>
</comment>
<protein>
    <recommendedName>
        <fullName evidence="3">DUF2292 domain-containing protein</fullName>
    </recommendedName>
</protein>
<name>A0ABN7ZTZ7_9BACI</name>
<dbReference type="InterPro" id="IPR018743">
    <property type="entry name" value="DUF2292"/>
</dbReference>
<dbReference type="Proteomes" id="UP000789423">
    <property type="component" value="Unassembled WGS sequence"/>
</dbReference>
<keyword evidence="2" id="KW-1185">Reference proteome</keyword>